<dbReference type="VEuPathDB" id="FungiDB:VP01_1910g6"/>
<comment type="caution">
    <text evidence="2">The sequence shown here is derived from an EMBL/GenBank/DDBJ whole genome shotgun (WGS) entry which is preliminary data.</text>
</comment>
<dbReference type="Proteomes" id="UP000037035">
    <property type="component" value="Unassembled WGS sequence"/>
</dbReference>
<accession>A0A0L6VCN5</accession>
<sequence>MSLTSKNPPNNGFSTPSPRCGNNQIPTRTGHQIFQSSQQNRPTAISYAHSTSKLPAALASTNFQKINMHVLCLPTECLVFTCEQLSFIFFMTCDHTTDESGMCLEALAVSCERSKNLYNDIPSISTSVLVVHLVQEETLDKFDF</sequence>
<gene>
    <name evidence="2" type="ORF">VP01_1910g6</name>
</gene>
<evidence type="ECO:0000313" key="3">
    <source>
        <dbReference type="Proteomes" id="UP000037035"/>
    </source>
</evidence>
<protein>
    <submittedName>
        <fullName evidence="2">Uncharacterized protein</fullName>
    </submittedName>
</protein>
<keyword evidence="3" id="KW-1185">Reference proteome</keyword>
<dbReference type="AlphaFoldDB" id="A0A0L6VCN5"/>
<dbReference type="EMBL" id="LAVV01006738">
    <property type="protein sequence ID" value="KNZ58546.1"/>
    <property type="molecule type" value="Genomic_DNA"/>
</dbReference>
<name>A0A0L6VCN5_9BASI</name>
<evidence type="ECO:0000256" key="1">
    <source>
        <dbReference type="SAM" id="MobiDB-lite"/>
    </source>
</evidence>
<organism evidence="2 3">
    <name type="scientific">Puccinia sorghi</name>
    <dbReference type="NCBI Taxonomy" id="27349"/>
    <lineage>
        <taxon>Eukaryota</taxon>
        <taxon>Fungi</taxon>
        <taxon>Dikarya</taxon>
        <taxon>Basidiomycota</taxon>
        <taxon>Pucciniomycotina</taxon>
        <taxon>Pucciniomycetes</taxon>
        <taxon>Pucciniales</taxon>
        <taxon>Pucciniaceae</taxon>
        <taxon>Puccinia</taxon>
    </lineage>
</organism>
<reference evidence="2 3" key="1">
    <citation type="submission" date="2015-08" db="EMBL/GenBank/DDBJ databases">
        <title>Next Generation Sequencing and Analysis of the Genome of Puccinia sorghi L Schw, the Causal Agent of Maize Common Rust.</title>
        <authorList>
            <person name="Rochi L."/>
            <person name="Burguener G."/>
            <person name="Darino M."/>
            <person name="Turjanski A."/>
            <person name="Kreff E."/>
            <person name="Dieguez M.J."/>
            <person name="Sacco F."/>
        </authorList>
    </citation>
    <scope>NUCLEOTIDE SEQUENCE [LARGE SCALE GENOMIC DNA]</scope>
    <source>
        <strain evidence="2 3">RO10H11247</strain>
    </source>
</reference>
<feature type="region of interest" description="Disordered" evidence="1">
    <location>
        <begin position="1"/>
        <end position="28"/>
    </location>
</feature>
<proteinExistence type="predicted"/>
<evidence type="ECO:0000313" key="2">
    <source>
        <dbReference type="EMBL" id="KNZ58546.1"/>
    </source>
</evidence>